<feature type="signal peptide" evidence="3">
    <location>
        <begin position="1"/>
        <end position="24"/>
    </location>
</feature>
<dbReference type="AlphaFoldDB" id="A0AAD8DXE9"/>
<keyword evidence="6" id="KW-1185">Reference proteome</keyword>
<dbReference type="Pfam" id="PF00059">
    <property type="entry name" value="Lectin_C"/>
    <property type="match status" value="1"/>
</dbReference>
<feature type="region of interest" description="Disordered" evidence="2">
    <location>
        <begin position="240"/>
        <end position="261"/>
    </location>
</feature>
<name>A0AAD8DXE9_MYTSE</name>
<dbReference type="PROSITE" id="PS50041">
    <property type="entry name" value="C_TYPE_LECTIN_2"/>
    <property type="match status" value="1"/>
</dbReference>
<dbReference type="PANTHER" id="PTHR22801:SF63">
    <property type="entry name" value="C-TYPE LECTIN DOMAIN-CONTAINING PROTEIN"/>
    <property type="match status" value="1"/>
</dbReference>
<dbReference type="CDD" id="cd00037">
    <property type="entry name" value="CLECT"/>
    <property type="match status" value="1"/>
</dbReference>
<comment type="caution">
    <text evidence="5">The sequence shown here is derived from an EMBL/GenBank/DDBJ whole genome shotgun (WGS) entry which is preliminary data.</text>
</comment>
<evidence type="ECO:0000256" key="2">
    <source>
        <dbReference type="SAM" id="MobiDB-lite"/>
    </source>
</evidence>
<dbReference type="SUPFAM" id="SSF56436">
    <property type="entry name" value="C-type lectin-like"/>
    <property type="match status" value="2"/>
</dbReference>
<dbReference type="SMART" id="SM00034">
    <property type="entry name" value="CLECT"/>
    <property type="match status" value="1"/>
</dbReference>
<evidence type="ECO:0000256" key="1">
    <source>
        <dbReference type="ARBA" id="ARBA00023157"/>
    </source>
</evidence>
<accession>A0AAD8DXE9</accession>
<gene>
    <name evidence="5" type="ORF">PYW07_017435</name>
</gene>
<proteinExistence type="predicted"/>
<evidence type="ECO:0000259" key="4">
    <source>
        <dbReference type="PROSITE" id="PS50041"/>
    </source>
</evidence>
<organism evidence="5 6">
    <name type="scientific">Mythimna separata</name>
    <name type="common">Oriental armyworm</name>
    <name type="synonym">Pseudaletia separata</name>
    <dbReference type="NCBI Taxonomy" id="271217"/>
    <lineage>
        <taxon>Eukaryota</taxon>
        <taxon>Metazoa</taxon>
        <taxon>Ecdysozoa</taxon>
        <taxon>Arthropoda</taxon>
        <taxon>Hexapoda</taxon>
        <taxon>Insecta</taxon>
        <taxon>Pterygota</taxon>
        <taxon>Neoptera</taxon>
        <taxon>Endopterygota</taxon>
        <taxon>Lepidoptera</taxon>
        <taxon>Glossata</taxon>
        <taxon>Ditrysia</taxon>
        <taxon>Noctuoidea</taxon>
        <taxon>Noctuidae</taxon>
        <taxon>Noctuinae</taxon>
        <taxon>Hadenini</taxon>
        <taxon>Mythimna</taxon>
    </lineage>
</organism>
<dbReference type="InterPro" id="IPR016187">
    <property type="entry name" value="CTDL_fold"/>
</dbReference>
<keyword evidence="3" id="KW-0732">Signal</keyword>
<feature type="chain" id="PRO_5042214653" description="C-type lectin domain-containing protein" evidence="3">
    <location>
        <begin position="25"/>
        <end position="261"/>
    </location>
</feature>
<dbReference type="PANTHER" id="PTHR22801">
    <property type="entry name" value="LITHOSTATHINE"/>
    <property type="match status" value="1"/>
</dbReference>
<dbReference type="InterPro" id="IPR050801">
    <property type="entry name" value="Ca-Dep_Lectins_ImmuneDev"/>
</dbReference>
<dbReference type="InterPro" id="IPR016186">
    <property type="entry name" value="C-type_lectin-like/link_sf"/>
</dbReference>
<dbReference type="Gene3D" id="3.10.100.10">
    <property type="entry name" value="Mannose-Binding Protein A, subunit A"/>
    <property type="match status" value="1"/>
</dbReference>
<protein>
    <recommendedName>
        <fullName evidence="4">C-type lectin domain-containing protein</fullName>
    </recommendedName>
</protein>
<dbReference type="Proteomes" id="UP001231518">
    <property type="component" value="Chromosome 9"/>
</dbReference>
<dbReference type="InterPro" id="IPR018378">
    <property type="entry name" value="C-type_lectin_CS"/>
</dbReference>
<dbReference type="InterPro" id="IPR001304">
    <property type="entry name" value="C-type_lectin-like"/>
</dbReference>
<sequence>MFVKILVYFGLTMLSLFVIDVCVCQPDYQHEDNVVGWTKLHRTPTTFKEAYMMCYYEGAVLGSPINEALADVMEVKRNMTNGVMWIGTHSLFSEDDFISAEEYQYEPRTGSCYKLHEERQEWTRAQLICTAEGGYLAVVNDEEEAMILKNMSSKRALKVSKYNDWEPMFIGIRDWDKKGIWSTVQGDSIENVYNVWGWGQPDNLGQNQYCGSLLKNGQLDDTWCHAKALFMCERDPNKTRFTDPSTKAPTEPDLKSLVGAA</sequence>
<evidence type="ECO:0000313" key="6">
    <source>
        <dbReference type="Proteomes" id="UP001231518"/>
    </source>
</evidence>
<feature type="domain" description="C-type lectin" evidence="4">
    <location>
        <begin position="108"/>
        <end position="233"/>
    </location>
</feature>
<reference evidence="5" key="1">
    <citation type="submission" date="2023-03" db="EMBL/GenBank/DDBJ databases">
        <title>Chromosome-level genomes of two armyworms, Mythimna separata and Mythimna loreyi, provide insights into the biosynthesis and reception of sex pheromones.</title>
        <authorList>
            <person name="Zhao H."/>
        </authorList>
    </citation>
    <scope>NUCLEOTIDE SEQUENCE</scope>
    <source>
        <strain evidence="5">BeijingLab</strain>
        <tissue evidence="5">Pupa</tissue>
    </source>
</reference>
<keyword evidence="1" id="KW-1015">Disulfide bond</keyword>
<dbReference type="EMBL" id="JARGEI010000006">
    <property type="protein sequence ID" value="KAJ8730397.1"/>
    <property type="molecule type" value="Genomic_DNA"/>
</dbReference>
<dbReference type="PROSITE" id="PS00615">
    <property type="entry name" value="C_TYPE_LECTIN_1"/>
    <property type="match status" value="1"/>
</dbReference>
<evidence type="ECO:0000256" key="3">
    <source>
        <dbReference type="SAM" id="SignalP"/>
    </source>
</evidence>
<evidence type="ECO:0000313" key="5">
    <source>
        <dbReference type="EMBL" id="KAJ8730397.1"/>
    </source>
</evidence>